<dbReference type="Gene3D" id="3.30.70.1390">
    <property type="entry name" value="ROC domain from the Parkinson's disease-associated leucine-rich repeat kinase 2"/>
    <property type="match status" value="1"/>
</dbReference>
<dbReference type="PROSITE" id="PS50297">
    <property type="entry name" value="ANK_REP_REGION"/>
    <property type="match status" value="4"/>
</dbReference>
<dbReference type="EMBL" id="JAKCXM010000296">
    <property type="protein sequence ID" value="KAJ0396407.1"/>
    <property type="molecule type" value="Genomic_DNA"/>
</dbReference>
<evidence type="ECO:0000256" key="5">
    <source>
        <dbReference type="PROSITE-ProRule" id="PRU00023"/>
    </source>
</evidence>
<gene>
    <name evidence="7" type="ORF">P43SY_001737</name>
</gene>
<sequence>MRGSPQPEQQHQRLLSAVSDGDEALVRSLLDDGVDPNERGEYEQKPALHVAAKIGHVAIVKMLIDAGADVHANTGGGLRIETALHEAALRGHDDVIRLLVGAGADVNSSKGHEFAEMPLNWAARQCHRDAVLALIEAGADVNLQNMYGNTALHDAANSDARLSSSSRHLAVVRDLIDAGVDVNARSNGGETALHTAAHNGDLALTRLLLASGADANIRSDTNFGSQTPLDTALRWKRIDVMHALLDHGVDVTSANEAGITAIAAHLGNYDTSGFLSIARVLCQHGATFDEVAEAEMRRAEELRGGGASHAEAMRACFEAWEDQRRRGVELTEIPMEAFLQGVDAIQTYVAELSRSTHAVTRHKLCVVGPTTWGKTSLIKSLTRQDTVLEALDTRTVGIDVFPWSYETASGDQHEVTLWDFAGQEVYHTAHTLFFSARTLFLVVVDLSAYAGVLPSLIERANQADARVQAFVDANIIHWLRLIIARQPDASIVVVGTKADLLQSESVAKEIQSDLTGRLTTWLGRLHDGVKARGTEAKNEKRMAQWLAAVKEWIVLSSRDRESIHAALRRLQAILLERGNGFVMPDKYSLVLDKVRARRGTADVPIDERVDCILMEREDVFKWLSAEIPSIDRAGCKTILRMLHDLGDVLWFHEGGREAVLGRLIALAPDVVIDLVRELISHELFQLFSPDDGHPQAATSEDHDSVRRRRRAVYDSLQHDGRFSVWRHHLCRHGQVDHALLMRLPFWQNLCPGRLLGVKALLQKFGLVFPADERPMRDRTDLVVPAYWQMTRDLNTQGRDTLEYLGAGESQETHASWSLEYIFCESELPATLFEEVIVRSSTPFVKRAVTLPTRVVDVVAQQSALSIELVTRSGRAGRRVIRVEALAVDAALARNVGRFGCQAVEQVLESYPGLLPDRLLWNESDGSSVFLDVNAEVHDDEGEDDWVWLRSKPWRSPGSSDRFPRLDGMLKTSSDDWHAPPSLRLRVMQCTLPFKRREVTCDWTILSLHASDHVQSVTTTIRQPQDWSRLVLAFDHAAVDHDSVIKATITVRRPALTRWALGDMYYFSFPARVDDAMADIAVLCFMDQRGHDVGEIHVSMAVEDSEEPTALAC</sequence>
<dbReference type="Pfam" id="PF00023">
    <property type="entry name" value="Ank"/>
    <property type="match status" value="1"/>
</dbReference>
<proteinExistence type="predicted"/>
<feature type="repeat" description="ANK" evidence="5">
    <location>
        <begin position="147"/>
        <end position="187"/>
    </location>
</feature>
<feature type="repeat" description="ANK" evidence="5">
    <location>
        <begin position="114"/>
        <end position="146"/>
    </location>
</feature>
<evidence type="ECO:0000256" key="1">
    <source>
        <dbReference type="ARBA" id="ARBA00001946"/>
    </source>
</evidence>
<evidence type="ECO:0000256" key="4">
    <source>
        <dbReference type="ARBA" id="ARBA00023043"/>
    </source>
</evidence>
<dbReference type="PRINTS" id="PR00449">
    <property type="entry name" value="RASTRNSFRMNG"/>
</dbReference>
<dbReference type="PANTHER" id="PTHR24171">
    <property type="entry name" value="ANKYRIN REPEAT DOMAIN-CONTAINING PROTEIN 39-RELATED"/>
    <property type="match status" value="1"/>
</dbReference>
<comment type="cofactor">
    <cofactor evidence="1">
        <name>Mg(2+)</name>
        <dbReference type="ChEBI" id="CHEBI:18420"/>
    </cofactor>
</comment>
<dbReference type="InterPro" id="IPR020859">
    <property type="entry name" value="ROC"/>
</dbReference>
<dbReference type="Gene3D" id="1.25.40.20">
    <property type="entry name" value="Ankyrin repeat-containing domain"/>
    <property type="match status" value="3"/>
</dbReference>
<name>A0AAD5LFP9_PYTIN</name>
<evidence type="ECO:0000313" key="8">
    <source>
        <dbReference type="Proteomes" id="UP001209570"/>
    </source>
</evidence>
<dbReference type="Pfam" id="PF08477">
    <property type="entry name" value="Roc"/>
    <property type="match status" value="1"/>
</dbReference>
<keyword evidence="8" id="KW-1185">Reference proteome</keyword>
<dbReference type="SMART" id="SM00248">
    <property type="entry name" value="ANK"/>
    <property type="match status" value="8"/>
</dbReference>
<evidence type="ECO:0000256" key="2">
    <source>
        <dbReference type="ARBA" id="ARBA00022737"/>
    </source>
</evidence>
<organism evidence="7 8">
    <name type="scientific">Pythium insidiosum</name>
    <name type="common">Pythiosis disease agent</name>
    <dbReference type="NCBI Taxonomy" id="114742"/>
    <lineage>
        <taxon>Eukaryota</taxon>
        <taxon>Sar</taxon>
        <taxon>Stramenopiles</taxon>
        <taxon>Oomycota</taxon>
        <taxon>Peronosporomycetes</taxon>
        <taxon>Pythiales</taxon>
        <taxon>Pythiaceae</taxon>
        <taxon>Pythium</taxon>
    </lineage>
</organism>
<dbReference type="Gene3D" id="3.40.50.300">
    <property type="entry name" value="P-loop containing nucleotide triphosphate hydrolases"/>
    <property type="match status" value="1"/>
</dbReference>
<feature type="repeat" description="ANK" evidence="5">
    <location>
        <begin position="43"/>
        <end position="75"/>
    </location>
</feature>
<dbReference type="InterPro" id="IPR002110">
    <property type="entry name" value="Ankyrin_rpt"/>
</dbReference>
<reference evidence="7" key="1">
    <citation type="submission" date="2021-12" db="EMBL/GenBank/DDBJ databases">
        <title>Prjna785345.</title>
        <authorList>
            <person name="Rujirawat T."/>
            <person name="Krajaejun T."/>
        </authorList>
    </citation>
    <scope>NUCLEOTIDE SEQUENCE</scope>
    <source>
        <strain evidence="7">Pi057C3</strain>
    </source>
</reference>
<feature type="repeat" description="ANK" evidence="5">
    <location>
        <begin position="224"/>
        <end position="256"/>
    </location>
</feature>
<accession>A0AAD5LFP9</accession>
<feature type="domain" description="Roc" evidence="6">
    <location>
        <begin position="355"/>
        <end position="553"/>
    </location>
</feature>
<protein>
    <recommendedName>
        <fullName evidence="6">Roc domain-containing protein</fullName>
    </recommendedName>
</protein>
<dbReference type="SUPFAM" id="SSF48403">
    <property type="entry name" value="Ankyrin repeat"/>
    <property type="match status" value="1"/>
</dbReference>
<dbReference type="InterPro" id="IPR036770">
    <property type="entry name" value="Ankyrin_rpt-contain_sf"/>
</dbReference>
<dbReference type="InterPro" id="IPR027417">
    <property type="entry name" value="P-loop_NTPase"/>
</dbReference>
<keyword evidence="4 5" id="KW-0040">ANK repeat</keyword>
<dbReference type="SUPFAM" id="SSF52540">
    <property type="entry name" value="P-loop containing nucleoside triphosphate hydrolases"/>
    <property type="match status" value="1"/>
</dbReference>
<feature type="repeat" description="ANK" evidence="5">
    <location>
        <begin position="188"/>
        <end position="220"/>
    </location>
</feature>
<keyword evidence="2" id="KW-0677">Repeat</keyword>
<keyword evidence="3" id="KW-0547">Nucleotide-binding</keyword>
<evidence type="ECO:0000313" key="7">
    <source>
        <dbReference type="EMBL" id="KAJ0396407.1"/>
    </source>
</evidence>
<dbReference type="Proteomes" id="UP001209570">
    <property type="component" value="Unassembled WGS sequence"/>
</dbReference>
<dbReference type="PROSITE" id="PS50088">
    <property type="entry name" value="ANK_REPEAT"/>
    <property type="match status" value="6"/>
</dbReference>
<comment type="caution">
    <text evidence="7">The sequence shown here is derived from an EMBL/GenBank/DDBJ whole genome shotgun (WGS) entry which is preliminary data.</text>
</comment>
<evidence type="ECO:0000259" key="6">
    <source>
        <dbReference type="PROSITE" id="PS51424"/>
    </source>
</evidence>
<dbReference type="AlphaFoldDB" id="A0AAD5LFP9"/>
<feature type="repeat" description="ANK" evidence="5">
    <location>
        <begin position="79"/>
        <end position="111"/>
    </location>
</feature>
<dbReference type="Pfam" id="PF12796">
    <property type="entry name" value="Ank_2"/>
    <property type="match status" value="2"/>
</dbReference>
<dbReference type="GO" id="GO:0000166">
    <property type="term" value="F:nucleotide binding"/>
    <property type="evidence" value="ECO:0007669"/>
    <property type="project" value="UniProtKB-KW"/>
</dbReference>
<dbReference type="PROSITE" id="PS51424">
    <property type="entry name" value="ROC"/>
    <property type="match status" value="1"/>
</dbReference>
<evidence type="ECO:0000256" key="3">
    <source>
        <dbReference type="ARBA" id="ARBA00022741"/>
    </source>
</evidence>